<dbReference type="GO" id="GO:0016405">
    <property type="term" value="F:CoA-ligase activity"/>
    <property type="evidence" value="ECO:0007669"/>
    <property type="project" value="TreeGrafter"/>
</dbReference>
<dbReference type="Gene3D" id="3.40.50.12780">
    <property type="entry name" value="N-terminal domain of ligase-like"/>
    <property type="match status" value="1"/>
</dbReference>
<dbReference type="EMBL" id="BTRK01000006">
    <property type="protein sequence ID" value="GMR56859.1"/>
    <property type="molecule type" value="Genomic_DNA"/>
</dbReference>
<dbReference type="Pfam" id="PF00501">
    <property type="entry name" value="AMP-binding"/>
    <property type="match status" value="2"/>
</dbReference>
<comment type="caution">
    <text evidence="6">The sequence shown here is derived from an EMBL/GenBank/DDBJ whole genome shotgun (WGS) entry which is preliminary data.</text>
</comment>
<protein>
    <recommendedName>
        <fullName evidence="5">AMP-dependent synthetase/ligase domain-containing protein</fullName>
    </recommendedName>
</protein>
<keyword evidence="3" id="KW-0436">Ligase</keyword>
<dbReference type="GO" id="GO:0005777">
    <property type="term" value="C:peroxisome"/>
    <property type="evidence" value="ECO:0007669"/>
    <property type="project" value="UniProtKB-SubCell"/>
</dbReference>
<dbReference type="Proteomes" id="UP001328107">
    <property type="component" value="Unassembled WGS sequence"/>
</dbReference>
<keyword evidence="7" id="KW-1185">Reference proteome</keyword>
<accession>A0AAN5D745</accession>
<dbReference type="SUPFAM" id="SSF56801">
    <property type="entry name" value="Acetyl-CoA synthetase-like"/>
    <property type="match status" value="2"/>
</dbReference>
<gene>
    <name evidence="6" type="ORF">PMAYCL1PPCAC_27054</name>
</gene>
<dbReference type="Gene3D" id="3.40.50.980">
    <property type="match status" value="1"/>
</dbReference>
<reference evidence="7" key="1">
    <citation type="submission" date="2022-10" db="EMBL/GenBank/DDBJ databases">
        <title>Genome assembly of Pristionchus species.</title>
        <authorList>
            <person name="Yoshida K."/>
            <person name="Sommer R.J."/>
        </authorList>
    </citation>
    <scope>NUCLEOTIDE SEQUENCE [LARGE SCALE GENOMIC DNA]</scope>
    <source>
        <strain evidence="7">RS5460</strain>
    </source>
</reference>
<dbReference type="InterPro" id="IPR042099">
    <property type="entry name" value="ANL_N_sf"/>
</dbReference>
<dbReference type="InterPro" id="IPR000873">
    <property type="entry name" value="AMP-dep_synth/lig_dom"/>
</dbReference>
<comment type="similarity">
    <text evidence="2">Belongs to the ATP-dependent AMP-binding enzyme family.</text>
</comment>
<evidence type="ECO:0000259" key="5">
    <source>
        <dbReference type="Pfam" id="PF00501"/>
    </source>
</evidence>
<evidence type="ECO:0000256" key="2">
    <source>
        <dbReference type="ARBA" id="ARBA00006432"/>
    </source>
</evidence>
<keyword evidence="4" id="KW-0576">Peroxisome</keyword>
<feature type="domain" description="AMP-dependent synthetase/ligase" evidence="5">
    <location>
        <begin position="154"/>
        <end position="228"/>
    </location>
</feature>
<feature type="non-terminal residue" evidence="6">
    <location>
        <position position="260"/>
    </location>
</feature>
<evidence type="ECO:0000256" key="4">
    <source>
        <dbReference type="ARBA" id="ARBA00023140"/>
    </source>
</evidence>
<evidence type="ECO:0000256" key="1">
    <source>
        <dbReference type="ARBA" id="ARBA00004275"/>
    </source>
</evidence>
<comment type="subcellular location">
    <subcellularLocation>
        <location evidence="1">Peroxisome</location>
    </subcellularLocation>
</comment>
<dbReference type="AlphaFoldDB" id="A0AAN5D745"/>
<dbReference type="PANTHER" id="PTHR24096:SF149">
    <property type="entry name" value="AMP-BINDING DOMAIN-CONTAINING PROTEIN-RELATED"/>
    <property type="match status" value="1"/>
</dbReference>
<name>A0AAN5D745_9BILA</name>
<sequence length="260" mass="28949">FSLLIVDGSFNKPTVSYSLCRITSKISTFTVMTAISQNPTLLEQWRATLKDEVLKSPCTPIPIPEETLIERVLRCLRDHAEKFPKKKAAIEAENQDRSLTYQEIHARALSFAAFLTSRGFAVGDRLTAALSNSIEQVLSNSSRKRCFYSNKQFMSLRWPVLHLGTWAAGGAVVGSSPAFKLYETTYQLRDSSSTVIVVAEEQLGMLMEAAKECPSVKAIICVRSTINPLPEGVIDFEETLRHEPLEELAPVTLDTPCMVY</sequence>
<evidence type="ECO:0000256" key="3">
    <source>
        <dbReference type="ARBA" id="ARBA00022598"/>
    </source>
</evidence>
<feature type="domain" description="AMP-dependent synthetase/ligase" evidence="5">
    <location>
        <begin position="77"/>
        <end position="138"/>
    </location>
</feature>
<organism evidence="6 7">
    <name type="scientific">Pristionchus mayeri</name>
    <dbReference type="NCBI Taxonomy" id="1317129"/>
    <lineage>
        <taxon>Eukaryota</taxon>
        <taxon>Metazoa</taxon>
        <taxon>Ecdysozoa</taxon>
        <taxon>Nematoda</taxon>
        <taxon>Chromadorea</taxon>
        <taxon>Rhabditida</taxon>
        <taxon>Rhabditina</taxon>
        <taxon>Diplogasteromorpha</taxon>
        <taxon>Diplogasteroidea</taxon>
        <taxon>Neodiplogasteridae</taxon>
        <taxon>Pristionchus</taxon>
    </lineage>
</organism>
<evidence type="ECO:0000313" key="7">
    <source>
        <dbReference type="Proteomes" id="UP001328107"/>
    </source>
</evidence>
<feature type="non-terminal residue" evidence="6">
    <location>
        <position position="1"/>
    </location>
</feature>
<dbReference type="PANTHER" id="PTHR24096">
    <property type="entry name" value="LONG-CHAIN-FATTY-ACID--COA LIGASE"/>
    <property type="match status" value="1"/>
</dbReference>
<evidence type="ECO:0000313" key="6">
    <source>
        <dbReference type="EMBL" id="GMR56859.1"/>
    </source>
</evidence>
<proteinExistence type="inferred from homology"/>